<evidence type="ECO:0000256" key="4">
    <source>
        <dbReference type="ARBA" id="ARBA00022840"/>
    </source>
</evidence>
<evidence type="ECO:0000256" key="1">
    <source>
        <dbReference type="ARBA" id="ARBA00005417"/>
    </source>
</evidence>
<sequence>MITLSNVSKKFGARTVLDDISFTVAPGEVLVLLGTSGSGKTTLLRTINRLLPVDSGRITVKDQDIESMAPELLRRQMGYVLQHHGLFPHYTVAENIGLVPGLLGWDKHRIQQRVHSLLEKIHLSPAEHAALYPAQLSGGQQQRVGLARALAAQPPILLMDEPFGALDPVTRYHVRKELMSLDEIRDKTIVLVTHDVEEAFALGHRICLLHEGRIQQLGRPAELLLRPANDFVQRFFAAQRLSLEWKTIDLKTLWPYLPAAAPDTAAPVMHAQQSSWDALEFLNAHSGTTLNIEEGGARKSVDSAGLINAIKQYKEA</sequence>
<dbReference type="GO" id="GO:0005524">
    <property type="term" value="F:ATP binding"/>
    <property type="evidence" value="ECO:0007669"/>
    <property type="project" value="UniProtKB-KW"/>
</dbReference>
<dbReference type="Proteomes" id="UP000244450">
    <property type="component" value="Unassembled WGS sequence"/>
</dbReference>
<dbReference type="PROSITE" id="PS00211">
    <property type="entry name" value="ABC_TRANSPORTER_1"/>
    <property type="match status" value="1"/>
</dbReference>
<dbReference type="InterPro" id="IPR003439">
    <property type="entry name" value="ABC_transporter-like_ATP-bd"/>
</dbReference>
<protein>
    <submittedName>
        <fullName evidence="6">Glycine/betaine ABC transporter ATP-binding protein</fullName>
    </submittedName>
</protein>
<evidence type="ECO:0000259" key="5">
    <source>
        <dbReference type="PROSITE" id="PS50893"/>
    </source>
</evidence>
<dbReference type="GO" id="GO:0015697">
    <property type="term" value="P:quaternary ammonium group transport"/>
    <property type="evidence" value="ECO:0007669"/>
    <property type="project" value="UniProtKB-ARBA"/>
</dbReference>
<evidence type="ECO:0000313" key="6">
    <source>
        <dbReference type="EMBL" id="PUZ25675.1"/>
    </source>
</evidence>
<dbReference type="Pfam" id="PF00005">
    <property type="entry name" value="ABC_tran"/>
    <property type="match status" value="1"/>
</dbReference>
<dbReference type="InterPro" id="IPR003593">
    <property type="entry name" value="AAA+_ATPase"/>
</dbReference>
<dbReference type="PANTHER" id="PTHR43117">
    <property type="entry name" value="OSMOPROTECTANT IMPORT ATP-BINDING PROTEIN OSMV"/>
    <property type="match status" value="1"/>
</dbReference>
<dbReference type="FunFam" id="3.40.50.300:FF:000425">
    <property type="entry name" value="Probable ABC transporter, ATP-binding subunit"/>
    <property type="match status" value="1"/>
</dbReference>
<gene>
    <name evidence="6" type="ORF">DCC81_15510</name>
</gene>
<dbReference type="GO" id="GO:0016887">
    <property type="term" value="F:ATP hydrolysis activity"/>
    <property type="evidence" value="ECO:0007669"/>
    <property type="project" value="InterPro"/>
</dbReference>
<evidence type="ECO:0000256" key="3">
    <source>
        <dbReference type="ARBA" id="ARBA00022741"/>
    </source>
</evidence>
<dbReference type="SMART" id="SM00382">
    <property type="entry name" value="AAA"/>
    <property type="match status" value="1"/>
</dbReference>
<comment type="caution">
    <text evidence="6">The sequence shown here is derived from an EMBL/GenBank/DDBJ whole genome shotgun (WGS) entry which is preliminary data.</text>
</comment>
<comment type="similarity">
    <text evidence="1">Belongs to the ABC transporter superfamily.</text>
</comment>
<dbReference type="RefSeq" id="WP_108687514.1">
    <property type="nucleotide sequence ID" value="NZ_QCYK01000002.1"/>
</dbReference>
<evidence type="ECO:0000256" key="2">
    <source>
        <dbReference type="ARBA" id="ARBA00022448"/>
    </source>
</evidence>
<dbReference type="InterPro" id="IPR027417">
    <property type="entry name" value="P-loop_NTPase"/>
</dbReference>
<accession>A0A2T7BHB6</accession>
<dbReference type="OrthoDB" id="9782239at2"/>
<reference evidence="6 7" key="1">
    <citation type="submission" date="2018-04" db="EMBL/GenBank/DDBJ databases">
        <title>Chitinophaga fuyangensis sp. nov., isolated from soil in a chemical factory.</title>
        <authorList>
            <person name="Chen K."/>
        </authorList>
    </citation>
    <scope>NUCLEOTIDE SEQUENCE [LARGE SCALE GENOMIC DNA]</scope>
    <source>
        <strain evidence="6 7">LY-1</strain>
    </source>
</reference>
<dbReference type="EMBL" id="QCYK01000002">
    <property type="protein sequence ID" value="PUZ25675.1"/>
    <property type="molecule type" value="Genomic_DNA"/>
</dbReference>
<dbReference type="Gene3D" id="3.40.50.300">
    <property type="entry name" value="P-loop containing nucleotide triphosphate hydrolases"/>
    <property type="match status" value="1"/>
</dbReference>
<name>A0A2T7BHB6_9BACT</name>
<feature type="domain" description="ABC transporter" evidence="5">
    <location>
        <begin position="2"/>
        <end position="236"/>
    </location>
</feature>
<keyword evidence="3" id="KW-0547">Nucleotide-binding</keyword>
<dbReference type="PROSITE" id="PS50893">
    <property type="entry name" value="ABC_TRANSPORTER_2"/>
    <property type="match status" value="1"/>
</dbReference>
<dbReference type="InterPro" id="IPR017871">
    <property type="entry name" value="ABC_transporter-like_CS"/>
</dbReference>
<dbReference type="AlphaFoldDB" id="A0A2T7BHB6"/>
<organism evidence="6 7">
    <name type="scientific">Chitinophaga parva</name>
    <dbReference type="NCBI Taxonomy" id="2169414"/>
    <lineage>
        <taxon>Bacteria</taxon>
        <taxon>Pseudomonadati</taxon>
        <taxon>Bacteroidota</taxon>
        <taxon>Chitinophagia</taxon>
        <taxon>Chitinophagales</taxon>
        <taxon>Chitinophagaceae</taxon>
        <taxon>Chitinophaga</taxon>
    </lineage>
</organism>
<proteinExistence type="inferred from homology"/>
<keyword evidence="2" id="KW-0813">Transport</keyword>
<dbReference type="SUPFAM" id="SSF52540">
    <property type="entry name" value="P-loop containing nucleoside triphosphate hydrolases"/>
    <property type="match status" value="1"/>
</dbReference>
<keyword evidence="7" id="KW-1185">Reference proteome</keyword>
<dbReference type="PANTHER" id="PTHR43117:SF4">
    <property type="entry name" value="OSMOPROTECTANT IMPORT ATP-BINDING PROTEIN OSMV"/>
    <property type="match status" value="1"/>
</dbReference>
<keyword evidence="4 6" id="KW-0067">ATP-binding</keyword>
<evidence type="ECO:0000313" key="7">
    <source>
        <dbReference type="Proteomes" id="UP000244450"/>
    </source>
</evidence>